<accession>A0A9D4S3T4</accession>
<evidence type="ECO:0000313" key="3">
    <source>
        <dbReference type="Proteomes" id="UP000828390"/>
    </source>
</evidence>
<gene>
    <name evidence="2" type="ORF">DPMN_012914</name>
</gene>
<sequence>MCHSRLAVMNNCVILIAIYCGHSLLAVMNDGVILRVIYCGHSRLAVMSNGGILRAIYCGHIRLTEASDITLHIRLMSERKLKRNQRKATRFIRGKLFSLWDRYIQRERESSPPDVFSETAVGGQ</sequence>
<reference evidence="2" key="2">
    <citation type="submission" date="2020-11" db="EMBL/GenBank/DDBJ databases">
        <authorList>
            <person name="McCartney M.A."/>
            <person name="Auch B."/>
            <person name="Kono T."/>
            <person name="Mallez S."/>
            <person name="Becker A."/>
            <person name="Gohl D.M."/>
            <person name="Silverstein K.A.T."/>
            <person name="Koren S."/>
            <person name="Bechman K.B."/>
            <person name="Herman A."/>
            <person name="Abrahante J.E."/>
            <person name="Garbe J."/>
        </authorList>
    </citation>
    <scope>NUCLEOTIDE SEQUENCE</scope>
    <source>
        <strain evidence="2">Duluth1</strain>
        <tissue evidence="2">Whole animal</tissue>
    </source>
</reference>
<protein>
    <submittedName>
        <fullName evidence="2">Uncharacterized protein</fullName>
    </submittedName>
</protein>
<dbReference type="EMBL" id="JAIWYP010000001">
    <property type="protein sequence ID" value="KAH3888872.1"/>
    <property type="molecule type" value="Genomic_DNA"/>
</dbReference>
<keyword evidence="3" id="KW-1185">Reference proteome</keyword>
<feature type="transmembrane region" description="Helical" evidence="1">
    <location>
        <begin position="12"/>
        <end position="38"/>
    </location>
</feature>
<organism evidence="2 3">
    <name type="scientific">Dreissena polymorpha</name>
    <name type="common">Zebra mussel</name>
    <name type="synonym">Mytilus polymorpha</name>
    <dbReference type="NCBI Taxonomy" id="45954"/>
    <lineage>
        <taxon>Eukaryota</taxon>
        <taxon>Metazoa</taxon>
        <taxon>Spiralia</taxon>
        <taxon>Lophotrochozoa</taxon>
        <taxon>Mollusca</taxon>
        <taxon>Bivalvia</taxon>
        <taxon>Autobranchia</taxon>
        <taxon>Heteroconchia</taxon>
        <taxon>Euheterodonta</taxon>
        <taxon>Imparidentia</taxon>
        <taxon>Neoheterodontei</taxon>
        <taxon>Myida</taxon>
        <taxon>Dreissenoidea</taxon>
        <taxon>Dreissenidae</taxon>
        <taxon>Dreissena</taxon>
    </lineage>
</organism>
<keyword evidence="1" id="KW-0812">Transmembrane</keyword>
<dbReference type="AlphaFoldDB" id="A0A9D4S3T4"/>
<comment type="caution">
    <text evidence="2">The sequence shown here is derived from an EMBL/GenBank/DDBJ whole genome shotgun (WGS) entry which is preliminary data.</text>
</comment>
<keyword evidence="1" id="KW-1133">Transmembrane helix</keyword>
<name>A0A9D4S3T4_DREPO</name>
<proteinExistence type="predicted"/>
<dbReference type="Proteomes" id="UP000828390">
    <property type="component" value="Unassembled WGS sequence"/>
</dbReference>
<evidence type="ECO:0000256" key="1">
    <source>
        <dbReference type="SAM" id="Phobius"/>
    </source>
</evidence>
<evidence type="ECO:0000313" key="2">
    <source>
        <dbReference type="EMBL" id="KAH3888872.1"/>
    </source>
</evidence>
<keyword evidence="1" id="KW-0472">Membrane</keyword>
<reference evidence="2" key="1">
    <citation type="journal article" date="2019" name="bioRxiv">
        <title>The Genome of the Zebra Mussel, Dreissena polymorpha: A Resource for Invasive Species Research.</title>
        <authorList>
            <person name="McCartney M.A."/>
            <person name="Auch B."/>
            <person name="Kono T."/>
            <person name="Mallez S."/>
            <person name="Zhang Y."/>
            <person name="Obille A."/>
            <person name="Becker A."/>
            <person name="Abrahante J.E."/>
            <person name="Garbe J."/>
            <person name="Badalamenti J.P."/>
            <person name="Herman A."/>
            <person name="Mangelson H."/>
            <person name="Liachko I."/>
            <person name="Sullivan S."/>
            <person name="Sone E.D."/>
            <person name="Koren S."/>
            <person name="Silverstein K.A.T."/>
            <person name="Beckman K.B."/>
            <person name="Gohl D.M."/>
        </authorList>
    </citation>
    <scope>NUCLEOTIDE SEQUENCE</scope>
    <source>
        <strain evidence="2">Duluth1</strain>
        <tissue evidence="2">Whole animal</tissue>
    </source>
</reference>